<keyword evidence="2" id="KW-1185">Reference proteome</keyword>
<dbReference type="RefSeq" id="XP_010757936.1">
    <property type="nucleotide sequence ID" value="XM_010759634.1"/>
</dbReference>
<dbReference type="InParanoid" id="A0A0A0HWV7"/>
<organism evidence="1 2">
    <name type="scientific">Paracoccidioides brasiliensis (strain Pb18)</name>
    <dbReference type="NCBI Taxonomy" id="502780"/>
    <lineage>
        <taxon>Eukaryota</taxon>
        <taxon>Fungi</taxon>
        <taxon>Dikarya</taxon>
        <taxon>Ascomycota</taxon>
        <taxon>Pezizomycotina</taxon>
        <taxon>Eurotiomycetes</taxon>
        <taxon>Eurotiomycetidae</taxon>
        <taxon>Onygenales</taxon>
        <taxon>Ajellomycetaceae</taxon>
        <taxon>Paracoccidioides</taxon>
    </lineage>
</organism>
<dbReference type="OMA" id="EDFRKHQ"/>
<dbReference type="SUPFAM" id="SSF56112">
    <property type="entry name" value="Protein kinase-like (PK-like)"/>
    <property type="match status" value="1"/>
</dbReference>
<dbReference type="KEGG" id="pbn:PADG_11385"/>
<dbReference type="InterPro" id="IPR011009">
    <property type="entry name" value="Kinase-like_dom_sf"/>
</dbReference>
<dbReference type="STRING" id="502780.A0A0A0HWV7"/>
<evidence type="ECO:0008006" key="3">
    <source>
        <dbReference type="Google" id="ProtNLM"/>
    </source>
</evidence>
<dbReference type="eggNOG" id="KOG0594">
    <property type="taxonomic scope" value="Eukaryota"/>
</dbReference>
<dbReference type="Gene3D" id="1.10.510.10">
    <property type="entry name" value="Transferase(Phosphotransferase) domain 1"/>
    <property type="match status" value="1"/>
</dbReference>
<dbReference type="GeneID" id="22587282"/>
<dbReference type="EMBL" id="KN275958">
    <property type="protein sequence ID" value="KGM92556.1"/>
    <property type="molecule type" value="Genomic_DNA"/>
</dbReference>
<dbReference type="HOGENOM" id="CLU_1355005_0_0_1"/>
<dbReference type="AlphaFoldDB" id="A0A0A0HWV7"/>
<proteinExistence type="predicted"/>
<gene>
    <name evidence="1" type="ORF">PADG_11385</name>
</gene>
<evidence type="ECO:0000313" key="2">
    <source>
        <dbReference type="Proteomes" id="UP000001628"/>
    </source>
</evidence>
<evidence type="ECO:0000313" key="1">
    <source>
        <dbReference type="EMBL" id="KGM92556.1"/>
    </source>
</evidence>
<reference evidence="1 2" key="1">
    <citation type="journal article" date="2011" name="PLoS Genet.">
        <title>Comparative genomic analysis of human fungal pathogens causing paracoccidioidomycosis.</title>
        <authorList>
            <person name="Desjardins C.A."/>
            <person name="Champion M.D."/>
            <person name="Holder J.W."/>
            <person name="Muszewska A."/>
            <person name="Goldberg J."/>
            <person name="Bailao A.M."/>
            <person name="Brigido M.M."/>
            <person name="Ferreira M.E."/>
            <person name="Garcia A.M."/>
            <person name="Grynberg M."/>
            <person name="Gujja S."/>
            <person name="Heiman D.I."/>
            <person name="Henn M.R."/>
            <person name="Kodira C.D."/>
            <person name="Leon-Narvaez H."/>
            <person name="Longo L.V."/>
            <person name="Ma L.J."/>
            <person name="Malavazi I."/>
            <person name="Matsuo A.L."/>
            <person name="Morais F.V."/>
            <person name="Pereira M."/>
            <person name="Rodriguez-Brito S."/>
            <person name="Sakthikumar S."/>
            <person name="Salem-Izacc S.M."/>
            <person name="Sykes S.M."/>
            <person name="Teixeira M.M."/>
            <person name="Vallejo M.C."/>
            <person name="Walter M.E."/>
            <person name="Yandava C."/>
            <person name="Young S."/>
            <person name="Zeng Q."/>
            <person name="Zucker J."/>
            <person name="Felipe M.S."/>
            <person name="Goldman G.H."/>
            <person name="Haas B.J."/>
            <person name="McEwen J.G."/>
            <person name="Nino-Vega G."/>
            <person name="Puccia R."/>
            <person name="San-Blas G."/>
            <person name="Soares C.M."/>
            <person name="Birren B.W."/>
            <person name="Cuomo C.A."/>
        </authorList>
    </citation>
    <scope>NUCLEOTIDE SEQUENCE [LARGE SCALE GENOMIC DNA]</scope>
    <source>
        <strain evidence="1 2">Pb18</strain>
    </source>
</reference>
<sequence>MEVPIFSSKFCEGLHSRLGESPFLQLPLDTVRDQRIFVYKYMNDDFLSLVRKQILMKARKQILKANIKSDNIMINYRGTGTETIIEQVQIIDLENSAYLPKERCIIGIKPSDIFSFTAVATSGFFLGDRQELNGLMTHLGDEGVNCEVLGYLWDDRVVDYRCYKSFSEWPNVYDDKFENLIHRMTNLDLQKRATAREMLEHP</sequence>
<protein>
    <recommendedName>
        <fullName evidence="3">Protein kinase domain-containing protein</fullName>
    </recommendedName>
</protein>
<accession>A0A0A0HWV7</accession>
<name>A0A0A0HWV7_PARBD</name>
<dbReference type="Proteomes" id="UP000001628">
    <property type="component" value="Unassembled WGS sequence"/>
</dbReference>
<dbReference type="OrthoDB" id="4062651at2759"/>
<dbReference type="VEuPathDB" id="FungiDB:PADG_11385"/>